<evidence type="ECO:0000256" key="5">
    <source>
        <dbReference type="ARBA" id="ARBA00023136"/>
    </source>
</evidence>
<dbReference type="GO" id="GO:0005886">
    <property type="term" value="C:plasma membrane"/>
    <property type="evidence" value="ECO:0007669"/>
    <property type="project" value="UniProtKB-SubCell"/>
</dbReference>
<evidence type="ECO:0000256" key="7">
    <source>
        <dbReference type="SAM" id="MobiDB-lite"/>
    </source>
</evidence>
<dbReference type="PROSITE" id="PS50895">
    <property type="entry name" value="SURF1"/>
    <property type="match status" value="1"/>
</dbReference>
<name>F8DZM2_CORRG</name>
<keyword evidence="5 6" id="KW-0472">Membrane</keyword>
<dbReference type="RefSeq" id="WP_013888088.1">
    <property type="nucleotide sequence ID" value="NC_015673.1"/>
</dbReference>
<keyword evidence="4 6" id="KW-1133">Transmembrane helix</keyword>
<evidence type="ECO:0000256" key="1">
    <source>
        <dbReference type="ARBA" id="ARBA00004370"/>
    </source>
</evidence>
<evidence type="ECO:0000256" key="6">
    <source>
        <dbReference type="RuleBase" id="RU363076"/>
    </source>
</evidence>
<accession>F8DZM2</accession>
<organism evidence="8 9">
    <name type="scientific">Corynebacterium resistens (strain DSM 45100 / JCM 12819 / GTC 2026 / SICGH 158)</name>
    <dbReference type="NCBI Taxonomy" id="662755"/>
    <lineage>
        <taxon>Bacteria</taxon>
        <taxon>Bacillati</taxon>
        <taxon>Actinomycetota</taxon>
        <taxon>Actinomycetes</taxon>
        <taxon>Mycobacteriales</taxon>
        <taxon>Corynebacteriaceae</taxon>
        <taxon>Corynebacterium</taxon>
    </lineage>
</organism>
<keyword evidence="3 6" id="KW-0812">Transmembrane</keyword>
<proteinExistence type="inferred from homology"/>
<dbReference type="KEGG" id="crd:CRES_0713"/>
<feature type="compositionally biased region" description="Basic residues" evidence="7">
    <location>
        <begin position="315"/>
        <end position="331"/>
    </location>
</feature>
<dbReference type="CDD" id="cd06662">
    <property type="entry name" value="SURF1"/>
    <property type="match status" value="1"/>
</dbReference>
<dbReference type="InterPro" id="IPR002994">
    <property type="entry name" value="Surf1/Shy1"/>
</dbReference>
<sequence length="331" mass="36447">MKQVNEAATGQSRRAGWKVFLTPSWIAIAILVLMFTYFAFTFLAPWQLGKGERKSETNHRLQAALEHDPVPVEEVLPKQGAVPQDKEWTHVSLQGKFEPSKEVLLHNRPVDSSPAFQILTPFETKEGFTVLVNRGWVPQAEGAKIPDIPQPPTGERTVTGFVRLGEGSNPEVVREGAVPRTQAINPKSIGTAQGIDLAHDYVQLDSESLTALNGAPGEGAAAEKAPRAIPLPQLDNGPHLSYGIQWIAFGILAPIGLAWAIRNELRERRLEEQERAAAAEAESADVETPAEQDSRHPDGESTESTDRLLADRYGRQRTHLGGRKKQRGERF</sequence>
<protein>
    <recommendedName>
        <fullName evidence="6">SURF1-like protein</fullName>
    </recommendedName>
</protein>
<evidence type="ECO:0000313" key="8">
    <source>
        <dbReference type="EMBL" id="AEI09070.1"/>
    </source>
</evidence>
<feature type="region of interest" description="Disordered" evidence="7">
    <location>
        <begin position="273"/>
        <end position="331"/>
    </location>
</feature>
<evidence type="ECO:0000313" key="9">
    <source>
        <dbReference type="Proteomes" id="UP000000492"/>
    </source>
</evidence>
<feature type="compositionally biased region" description="Basic and acidic residues" evidence="7">
    <location>
        <begin position="292"/>
        <end position="314"/>
    </location>
</feature>
<comment type="subcellular location">
    <subcellularLocation>
        <location evidence="6">Cell membrane</location>
        <topology evidence="6">Multi-pass membrane protein</topology>
    </subcellularLocation>
    <subcellularLocation>
        <location evidence="1">Membrane</location>
    </subcellularLocation>
</comment>
<comment type="similarity">
    <text evidence="2 6">Belongs to the SURF1 family.</text>
</comment>
<dbReference type="EMBL" id="CP002857">
    <property type="protein sequence ID" value="AEI09070.1"/>
    <property type="molecule type" value="Genomic_DNA"/>
</dbReference>
<dbReference type="STRING" id="662755.CRES_0713"/>
<dbReference type="PANTHER" id="PTHR23427:SF2">
    <property type="entry name" value="SURFEIT LOCUS PROTEIN 1"/>
    <property type="match status" value="1"/>
</dbReference>
<reference evidence="8 9" key="1">
    <citation type="journal article" date="2012" name="BMC Genomics">
        <title>Complete genome sequence, lifestyle, and multi-drug resistance of the human pathogen Corynebacterium resistens DSM 45100 isolated from blood samples of a leukemia patient.</title>
        <authorList>
            <person name="Schroder J."/>
            <person name="Maus I."/>
            <person name="Meyer K."/>
            <person name="Wordemann S."/>
            <person name="Blom J."/>
            <person name="Jaenicke S."/>
            <person name="Schneider J."/>
            <person name="Trost E."/>
            <person name="Tauch A."/>
        </authorList>
    </citation>
    <scope>NUCLEOTIDE SEQUENCE [LARGE SCALE GENOMIC DNA]</scope>
    <source>
        <strain evidence="9">DSM 45100 / JCM 12819 / CCUG 50093 / GTC 2026 / SICGH 158</strain>
    </source>
</reference>
<evidence type="ECO:0000256" key="4">
    <source>
        <dbReference type="ARBA" id="ARBA00022989"/>
    </source>
</evidence>
<keyword evidence="9" id="KW-1185">Reference proteome</keyword>
<keyword evidence="6" id="KW-1003">Cell membrane</keyword>
<feature type="transmembrane region" description="Helical" evidence="6">
    <location>
        <begin position="20"/>
        <end position="46"/>
    </location>
</feature>
<dbReference type="Proteomes" id="UP000000492">
    <property type="component" value="Chromosome"/>
</dbReference>
<dbReference type="eggNOG" id="COG3346">
    <property type="taxonomic scope" value="Bacteria"/>
</dbReference>
<dbReference type="InterPro" id="IPR045214">
    <property type="entry name" value="Surf1/Surf4"/>
</dbReference>
<dbReference type="HOGENOM" id="CLU_047737_0_0_11"/>
<dbReference type="PANTHER" id="PTHR23427">
    <property type="entry name" value="SURFEIT LOCUS PROTEIN"/>
    <property type="match status" value="1"/>
</dbReference>
<dbReference type="AlphaFoldDB" id="F8DZM2"/>
<feature type="transmembrane region" description="Helical" evidence="6">
    <location>
        <begin position="242"/>
        <end position="261"/>
    </location>
</feature>
<evidence type="ECO:0000256" key="2">
    <source>
        <dbReference type="ARBA" id="ARBA00007165"/>
    </source>
</evidence>
<evidence type="ECO:0000256" key="3">
    <source>
        <dbReference type="ARBA" id="ARBA00022692"/>
    </source>
</evidence>
<gene>
    <name evidence="8" type="ordered locus">CRES_0713</name>
</gene>
<dbReference type="Pfam" id="PF02104">
    <property type="entry name" value="SURF1"/>
    <property type="match status" value="1"/>
</dbReference>